<feature type="domain" description="EGF-like" evidence="3">
    <location>
        <begin position="898"/>
        <end position="966"/>
    </location>
</feature>
<name>A0A0J9V4L1_PLAVI</name>
<dbReference type="OrthoDB" id="4405280at2759"/>
<evidence type="ECO:0000259" key="3">
    <source>
        <dbReference type="SMART" id="SM00181"/>
    </source>
</evidence>
<feature type="domain" description="EGF-like" evidence="3">
    <location>
        <begin position="718"/>
        <end position="761"/>
    </location>
</feature>
<gene>
    <name evidence="4" type="ORF">PVIIG_02116</name>
</gene>
<dbReference type="EMBL" id="KQ234266">
    <property type="protein sequence ID" value="KMZ80898.1"/>
    <property type="molecule type" value="Genomic_DNA"/>
</dbReference>
<feature type="domain" description="EGF-like" evidence="3">
    <location>
        <begin position="765"/>
        <end position="801"/>
    </location>
</feature>
<feature type="domain" description="EGF-like" evidence="3">
    <location>
        <begin position="805"/>
        <end position="844"/>
    </location>
</feature>
<accession>A0A0J9V4L1</accession>
<evidence type="ECO:0000313" key="5">
    <source>
        <dbReference type="Proteomes" id="UP000053562"/>
    </source>
</evidence>
<evidence type="ECO:0000256" key="1">
    <source>
        <dbReference type="SAM" id="MobiDB-lite"/>
    </source>
</evidence>
<feature type="domain" description="EGF-like" evidence="3">
    <location>
        <begin position="848"/>
        <end position="894"/>
    </location>
</feature>
<evidence type="ECO:0000313" key="4">
    <source>
        <dbReference type="EMBL" id="KMZ80898.1"/>
    </source>
</evidence>
<feature type="domain" description="EGF-like" evidence="3">
    <location>
        <begin position="666"/>
        <end position="700"/>
    </location>
</feature>
<keyword evidence="2" id="KW-0732">Signal</keyword>
<dbReference type="Gene3D" id="2.90.20.10">
    <property type="entry name" value="Plasmodium vivax P25 domain"/>
    <property type="match status" value="1"/>
</dbReference>
<feature type="domain" description="EGF-like" evidence="3">
    <location>
        <begin position="584"/>
        <end position="623"/>
    </location>
</feature>
<reference evidence="4 5" key="1">
    <citation type="submission" date="2011-08" db="EMBL/GenBank/DDBJ databases">
        <title>The Genome Sequence of Plasmodium vivax India VII.</title>
        <authorList>
            <consortium name="The Broad Institute Genome Sequencing Platform"/>
            <consortium name="The Broad Institute Genome Sequencing Center for Infectious Disease"/>
            <person name="Neafsey D."/>
            <person name="Carlton J."/>
            <person name="Barnwell J."/>
            <person name="Collins W."/>
            <person name="Escalante A."/>
            <person name="Mullikin J."/>
            <person name="Saul A."/>
            <person name="Guigo R."/>
            <person name="Camara F."/>
            <person name="Young S.K."/>
            <person name="Zeng Q."/>
            <person name="Gargeya S."/>
            <person name="Fitzgerald M."/>
            <person name="Haas B."/>
            <person name="Abouelleil A."/>
            <person name="Alvarado L."/>
            <person name="Arachchi H.M."/>
            <person name="Berlin A."/>
            <person name="Brown A."/>
            <person name="Chapman S.B."/>
            <person name="Chen Z."/>
            <person name="Dunbar C."/>
            <person name="Freedman E."/>
            <person name="Gearin G."/>
            <person name="Gellesch M."/>
            <person name="Goldberg J."/>
            <person name="Griggs A."/>
            <person name="Gujja S."/>
            <person name="Heiman D."/>
            <person name="Howarth C."/>
            <person name="Larson L."/>
            <person name="Lui A."/>
            <person name="MacDonald P.J.P."/>
            <person name="Montmayeur A."/>
            <person name="Murphy C."/>
            <person name="Neiman D."/>
            <person name="Pearson M."/>
            <person name="Priest M."/>
            <person name="Roberts A."/>
            <person name="Saif S."/>
            <person name="Shea T."/>
            <person name="Shenoy N."/>
            <person name="Sisk P."/>
            <person name="Stolte C."/>
            <person name="Sykes S."/>
            <person name="Wortman J."/>
            <person name="Nusbaum C."/>
            <person name="Birren B."/>
        </authorList>
    </citation>
    <scope>NUCLEOTIDE SEQUENCE [LARGE SCALE GENOMIC DNA]</scope>
    <source>
        <strain evidence="4 5">India VII</strain>
    </source>
</reference>
<feature type="domain" description="EGF-like" evidence="3">
    <location>
        <begin position="627"/>
        <end position="662"/>
    </location>
</feature>
<proteinExistence type="predicted"/>
<organism evidence="4 5">
    <name type="scientific">Plasmodium vivax India VII</name>
    <dbReference type="NCBI Taxonomy" id="1077284"/>
    <lineage>
        <taxon>Eukaryota</taxon>
        <taxon>Sar</taxon>
        <taxon>Alveolata</taxon>
        <taxon>Apicomplexa</taxon>
        <taxon>Aconoidasida</taxon>
        <taxon>Haemosporida</taxon>
        <taxon>Plasmodiidae</taxon>
        <taxon>Plasmodium</taxon>
        <taxon>Plasmodium (Plasmodium)</taxon>
    </lineage>
</organism>
<dbReference type="Proteomes" id="UP000053562">
    <property type="component" value="Unassembled WGS sequence"/>
</dbReference>
<dbReference type="AlphaFoldDB" id="A0A0J9V4L1"/>
<feature type="domain" description="EGF-like" evidence="3">
    <location>
        <begin position="332"/>
        <end position="369"/>
    </location>
</feature>
<evidence type="ECO:0000256" key="2">
    <source>
        <dbReference type="SAM" id="SignalP"/>
    </source>
</evidence>
<feature type="region of interest" description="Disordered" evidence="1">
    <location>
        <begin position="929"/>
        <end position="964"/>
    </location>
</feature>
<sequence length="1075" mass="121435">MKCRVCILLLLLLVGVRRGRANVVEDDIFYQKGEVEKLTFSLDHRVRDKSKKERVYYTNGENAYAYVDKAIAKVFTLTSEAEIKKFFSLNKDVKTCDYLIAQGSLKKDLQKNKCYRKTFCGVIPHREYIPGGGSSNKRESDLIHCAYMNDTHIVIYHVGRPHLLKPNVVYEEIFFQESEKGVISCHAMNINLRYVGIHTSGNNTCIQDYLQEHLKELCNEKKACEIDFKNVKKGNSCSLENNFLIHVNYECVDSCNQKENQTCDIYNGEGRMTTCRYGYNMLPRINDFCEKNYTCNSRVCSVNQFCDEATESCVCKTSLLPVEKTHCLYTHVCDAIKCPEDATCVVERNSKKAECRCEEGKYLHKNECYNMAELERLIKAETTPHEKQYKKDLFIRSALKPEHIYMHCEEGYSIHVVNATLSCYHISFKENKIKYITDRLREACNGRGRCAFGNSVDQVVPPLDSANMCGTKGTIYQYEYVCVRGGPSPPVPVMAQLGRDPPPKSLTKEKGAIFRSRFHSQIECPGGTITVNKAFLKAGDGCEDLDLTNSVKEYCDQLSFCDVGLTHHFDTYCKNDQYLFVHYTCEDLCKTCGPNSSCYGNKYKHKCLCNSPFESKKNHSICEARGSCDAQVCGKNQICKMVDAKATCTCADKYQNVNGVCLPEDKCDLLCPSNKSCLLENGKKICKCINGLTLQNGECVCSDSSQIEEGHLCVPKNKCKRKEYQQLCTNEKEHCVYDEQTDIVRCDCVDHFKRNERGICIPVDYCKNVTCKENEICKVVNNTPTCECKENLKRDSNNECVFNNMCLVNKGNCPIDSECIYHEKKRHQCLCHKKGLVAINGKCVMQDMCRSDQNKCSENSICVNQVNKEPLCICLFNYVKSRSGDSPEGGQTCVVDNPCLAHNGGCSPNEVCTFKNGKVSCACGENYRPRGKDSPTGQAVKRGEATKRGDAGQPGQAHSANENACLPKTSEADQTFTFQYNDDAAIILGSCGIIQFVQKSDQVIWKINSNNHFYIFNYDYPSEGQLSAQVVNKQESSILYLKKTHAGKVFYADFELGHQGCSYGNMFLYAHREEA</sequence>
<protein>
    <recommendedName>
        <fullName evidence="3">EGF-like domain-containing protein</fullName>
    </recommendedName>
</protein>
<feature type="compositionally biased region" description="Basic and acidic residues" evidence="1">
    <location>
        <begin position="941"/>
        <end position="950"/>
    </location>
</feature>
<feature type="signal peptide" evidence="2">
    <location>
        <begin position="1"/>
        <end position="21"/>
    </location>
</feature>
<feature type="chain" id="PRO_5005324420" description="EGF-like domain-containing protein" evidence="2">
    <location>
        <begin position="22"/>
        <end position="1075"/>
    </location>
</feature>
<dbReference type="SMART" id="SM00181">
    <property type="entry name" value="EGF"/>
    <property type="match status" value="9"/>
</dbReference>
<dbReference type="InterPro" id="IPR000742">
    <property type="entry name" value="EGF"/>
</dbReference>